<evidence type="ECO:0000313" key="2">
    <source>
        <dbReference type="Proteomes" id="UP000807504"/>
    </source>
</evidence>
<name>A0A8T0EYR9_ARGBR</name>
<proteinExistence type="predicted"/>
<keyword evidence="2" id="KW-1185">Reference proteome</keyword>
<organism evidence="1 2">
    <name type="scientific">Argiope bruennichi</name>
    <name type="common">Wasp spider</name>
    <name type="synonym">Aranea bruennichi</name>
    <dbReference type="NCBI Taxonomy" id="94029"/>
    <lineage>
        <taxon>Eukaryota</taxon>
        <taxon>Metazoa</taxon>
        <taxon>Ecdysozoa</taxon>
        <taxon>Arthropoda</taxon>
        <taxon>Chelicerata</taxon>
        <taxon>Arachnida</taxon>
        <taxon>Araneae</taxon>
        <taxon>Araneomorphae</taxon>
        <taxon>Entelegynae</taxon>
        <taxon>Araneoidea</taxon>
        <taxon>Araneidae</taxon>
        <taxon>Argiope</taxon>
    </lineage>
</organism>
<accession>A0A8T0EYR9</accession>
<comment type="caution">
    <text evidence="1">The sequence shown here is derived from an EMBL/GenBank/DDBJ whole genome shotgun (WGS) entry which is preliminary data.</text>
</comment>
<dbReference type="EMBL" id="JABXBU010001863">
    <property type="protein sequence ID" value="KAF8782747.1"/>
    <property type="molecule type" value="Genomic_DNA"/>
</dbReference>
<reference evidence="1" key="2">
    <citation type="submission" date="2020-06" db="EMBL/GenBank/DDBJ databases">
        <authorList>
            <person name="Sheffer M."/>
        </authorList>
    </citation>
    <scope>NUCLEOTIDE SEQUENCE</scope>
</reference>
<gene>
    <name evidence="1" type="ORF">HNY73_012992</name>
</gene>
<evidence type="ECO:0000313" key="1">
    <source>
        <dbReference type="EMBL" id="KAF8782747.1"/>
    </source>
</evidence>
<reference evidence="1" key="1">
    <citation type="journal article" date="2020" name="bioRxiv">
        <title>Chromosome-level reference genome of the European wasp spider Argiope bruennichi: a resource for studies on range expansion and evolutionary adaptation.</title>
        <authorList>
            <person name="Sheffer M.M."/>
            <person name="Hoppe A."/>
            <person name="Krehenwinkel H."/>
            <person name="Uhl G."/>
            <person name="Kuss A.W."/>
            <person name="Jensen L."/>
            <person name="Jensen C."/>
            <person name="Gillespie R.G."/>
            <person name="Hoff K.J."/>
            <person name="Prost S."/>
        </authorList>
    </citation>
    <scope>NUCLEOTIDE SEQUENCE</scope>
</reference>
<protein>
    <submittedName>
        <fullName evidence="1">Uncharacterized protein</fullName>
    </submittedName>
</protein>
<dbReference type="Proteomes" id="UP000807504">
    <property type="component" value="Unassembled WGS sequence"/>
</dbReference>
<dbReference type="AlphaFoldDB" id="A0A8T0EYR9"/>
<sequence length="164" mass="18620">MRLNNEWIKNRREVGGSECSIEDAVRETGRTPTLGQEREGRKDEADIAVQIKYVDDIHRSTVDIERSCSGSKPLPILAFFIKPKNSITSSQIQSTVKHQTFHIVVDDIVGDIHIHILHWFPIHTGFIIHSAGREAASWAVATKRKKKRSFTSPSCIIFEKKCKN</sequence>